<evidence type="ECO:0000256" key="1">
    <source>
        <dbReference type="ARBA" id="ARBA00004141"/>
    </source>
</evidence>
<keyword evidence="2 5" id="KW-0812">Transmembrane</keyword>
<comment type="caution">
    <text evidence="6">The sequence shown here is derived from an EMBL/GenBank/DDBJ whole genome shotgun (WGS) entry which is preliminary data.</text>
</comment>
<dbReference type="AlphaFoldDB" id="A0A5J4W8E1"/>
<evidence type="ECO:0000256" key="2">
    <source>
        <dbReference type="ARBA" id="ARBA00022692"/>
    </source>
</evidence>
<gene>
    <name evidence="6" type="ORF">EZS28_013306</name>
</gene>
<keyword evidence="3 5" id="KW-1133">Transmembrane helix</keyword>
<evidence type="ECO:0000256" key="5">
    <source>
        <dbReference type="SAM" id="Phobius"/>
    </source>
</evidence>
<organism evidence="6 7">
    <name type="scientific">Streblomastix strix</name>
    <dbReference type="NCBI Taxonomy" id="222440"/>
    <lineage>
        <taxon>Eukaryota</taxon>
        <taxon>Metamonada</taxon>
        <taxon>Preaxostyla</taxon>
        <taxon>Oxymonadida</taxon>
        <taxon>Streblomastigidae</taxon>
        <taxon>Streblomastix</taxon>
    </lineage>
</organism>
<dbReference type="GO" id="GO:0016020">
    <property type="term" value="C:membrane"/>
    <property type="evidence" value="ECO:0007669"/>
    <property type="project" value="UniProtKB-SubCell"/>
</dbReference>
<evidence type="ECO:0000256" key="4">
    <source>
        <dbReference type="ARBA" id="ARBA00023136"/>
    </source>
</evidence>
<dbReference type="EMBL" id="SNRW01002970">
    <property type="protein sequence ID" value="KAA6391167.1"/>
    <property type="molecule type" value="Genomic_DNA"/>
</dbReference>
<evidence type="ECO:0000313" key="7">
    <source>
        <dbReference type="Proteomes" id="UP000324800"/>
    </source>
</evidence>
<evidence type="ECO:0000313" key="6">
    <source>
        <dbReference type="EMBL" id="KAA6391167.1"/>
    </source>
</evidence>
<feature type="transmembrane region" description="Helical" evidence="5">
    <location>
        <begin position="60"/>
        <end position="84"/>
    </location>
</feature>
<feature type="transmembrane region" description="Helical" evidence="5">
    <location>
        <begin position="90"/>
        <end position="115"/>
    </location>
</feature>
<accession>A0A5J4W8E1</accession>
<sequence>MSITGSVAKFAVRNAMGTNTPNSGKKQQFNWNNYNFPPIIRIIHFDLTELPDGERLGVRCAFWSVNIMVITAVINFIMCIAAAAVAKGDYWKWLILSLINIIIFVMLHLFVTNFSYRAVALRNSTPILYYIGQALVCVLGFVYFLLPYIFFHGLISIGGKRPGNKTFWVVCPIIEAICWLGSIVLGVIAFILVTRDARKDSEPGAFESYA</sequence>
<keyword evidence="4 5" id="KW-0472">Membrane</keyword>
<dbReference type="Proteomes" id="UP000324800">
    <property type="component" value="Unassembled WGS sequence"/>
</dbReference>
<feature type="transmembrane region" description="Helical" evidence="5">
    <location>
        <begin position="166"/>
        <end position="193"/>
    </location>
</feature>
<proteinExistence type="predicted"/>
<dbReference type="InterPro" id="IPR007273">
    <property type="entry name" value="SCAMP"/>
</dbReference>
<dbReference type="OrthoDB" id="565522at2759"/>
<feature type="transmembrane region" description="Helical" evidence="5">
    <location>
        <begin position="127"/>
        <end position="146"/>
    </location>
</feature>
<dbReference type="GO" id="GO:0015031">
    <property type="term" value="P:protein transport"/>
    <property type="evidence" value="ECO:0007669"/>
    <property type="project" value="InterPro"/>
</dbReference>
<reference evidence="6 7" key="1">
    <citation type="submission" date="2019-03" db="EMBL/GenBank/DDBJ databases">
        <title>Single cell metagenomics reveals metabolic interactions within the superorganism composed of flagellate Streblomastix strix and complex community of Bacteroidetes bacteria on its surface.</title>
        <authorList>
            <person name="Treitli S.C."/>
            <person name="Kolisko M."/>
            <person name="Husnik F."/>
            <person name="Keeling P."/>
            <person name="Hampl V."/>
        </authorList>
    </citation>
    <scope>NUCLEOTIDE SEQUENCE [LARGE SCALE GENOMIC DNA]</scope>
    <source>
        <strain evidence="6">ST1C</strain>
    </source>
</reference>
<comment type="subcellular location">
    <subcellularLocation>
        <location evidence="1">Membrane</location>
        <topology evidence="1">Multi-pass membrane protein</topology>
    </subcellularLocation>
</comment>
<protein>
    <recommendedName>
        <fullName evidence="8">MARVEL domain-containing protein</fullName>
    </recommendedName>
</protein>
<name>A0A5J4W8E1_9EUKA</name>
<evidence type="ECO:0000256" key="3">
    <source>
        <dbReference type="ARBA" id="ARBA00022989"/>
    </source>
</evidence>
<dbReference type="Pfam" id="PF04144">
    <property type="entry name" value="SCAMP"/>
    <property type="match status" value="1"/>
</dbReference>
<evidence type="ECO:0008006" key="8">
    <source>
        <dbReference type="Google" id="ProtNLM"/>
    </source>
</evidence>